<dbReference type="RefSeq" id="XP_022094231.1">
    <property type="nucleotide sequence ID" value="XM_022238539.1"/>
</dbReference>
<feature type="transmembrane region" description="Helical" evidence="7">
    <location>
        <begin position="215"/>
        <end position="235"/>
    </location>
</feature>
<dbReference type="PANTHER" id="PTHR12191">
    <property type="entry name" value="SOLUTE CARRIER FAMILY 39"/>
    <property type="match status" value="1"/>
</dbReference>
<feature type="signal peptide" evidence="8">
    <location>
        <begin position="1"/>
        <end position="27"/>
    </location>
</feature>
<evidence type="ECO:0000256" key="7">
    <source>
        <dbReference type="SAM" id="Phobius"/>
    </source>
</evidence>
<evidence type="ECO:0000256" key="6">
    <source>
        <dbReference type="SAM" id="MobiDB-lite"/>
    </source>
</evidence>
<dbReference type="AlphaFoldDB" id="A0A8B7YS66"/>
<dbReference type="GO" id="GO:0140410">
    <property type="term" value="F:monoatomic cation:bicarbonate symporter activity"/>
    <property type="evidence" value="ECO:0007669"/>
    <property type="project" value="TreeGrafter"/>
</dbReference>
<dbReference type="KEGG" id="aplc:110981189"/>
<keyword evidence="3 7" id="KW-0812">Transmembrane</keyword>
<sequence>MSRKVTCLLQPWLQLFIAVCVFPPCGSATSTGPRGSLTGMTTAAPLPTPEFFLDGIIDKFGQNGRLNEQQLLHLLQRVPVECLSVDDLLRIHSLTEEELMNDTAGVLQAVCPSILFQAVSDDCSDLDKDSGERKPPTTAQVWGYGVLFVTIINLAALMGACIIPCMDKKIYKLILTYLVGLAVGTLSGNALLSLIPETHGMYVSTHGLGFVWRNTTIIGGIYLFFVVERLLKLISSRKEDKRKKKNLSGSDLKVSTMHNMSEDRDVYKITLADCALRNGFANARDSSAEVREEEQFLQVNKNSGFRRLGNVPNDEQSMQDQSKAETANGHGHSHLAMTENGKVRIAAVAYMIVFGDGLHNFIDGLAIGASFSISVFQGISTSIAVICEEFPHELGDFAILLKSGMTVRQALLFNLLSALTCYGGLIVGILVGQLTSMEPYIFALAGGMFLYISLVDMLPELHTVNQHKEFRMSTSLKIFAIQNAGLLTGYAVMILLAVYGEHITLVTG</sequence>
<feature type="transmembrane region" description="Helical" evidence="7">
    <location>
        <begin position="175"/>
        <end position="195"/>
    </location>
</feature>
<dbReference type="Pfam" id="PF02535">
    <property type="entry name" value="Zip"/>
    <property type="match status" value="1"/>
</dbReference>
<keyword evidence="8" id="KW-0732">Signal</keyword>
<comment type="similarity">
    <text evidence="2">Belongs to the ZIP transporter (TC 2.A.5) family.</text>
</comment>
<evidence type="ECO:0000313" key="9">
    <source>
        <dbReference type="Proteomes" id="UP000694845"/>
    </source>
</evidence>
<feature type="transmembrane region" description="Helical" evidence="7">
    <location>
        <begin position="141"/>
        <end position="163"/>
    </location>
</feature>
<evidence type="ECO:0000256" key="2">
    <source>
        <dbReference type="ARBA" id="ARBA00006939"/>
    </source>
</evidence>
<keyword evidence="5 7" id="KW-0472">Membrane</keyword>
<feature type="transmembrane region" description="Helical" evidence="7">
    <location>
        <begin position="440"/>
        <end position="458"/>
    </location>
</feature>
<gene>
    <name evidence="10" type="primary">LOC110981189</name>
</gene>
<dbReference type="InterPro" id="IPR003689">
    <property type="entry name" value="ZIP"/>
</dbReference>
<dbReference type="PANTHER" id="PTHR12191:SF37">
    <property type="entry name" value="ZINC TRANSPORTER FOI"/>
    <property type="match status" value="1"/>
</dbReference>
<dbReference type="GO" id="GO:0005385">
    <property type="term" value="F:zinc ion transmembrane transporter activity"/>
    <property type="evidence" value="ECO:0007669"/>
    <property type="project" value="TreeGrafter"/>
</dbReference>
<feature type="transmembrane region" description="Helical" evidence="7">
    <location>
        <begin position="478"/>
        <end position="499"/>
    </location>
</feature>
<reference evidence="10" key="1">
    <citation type="submission" date="2025-08" db="UniProtKB">
        <authorList>
            <consortium name="RefSeq"/>
        </authorList>
    </citation>
    <scope>IDENTIFICATION</scope>
</reference>
<evidence type="ECO:0000256" key="3">
    <source>
        <dbReference type="ARBA" id="ARBA00022692"/>
    </source>
</evidence>
<dbReference type="GO" id="GO:0030003">
    <property type="term" value="P:intracellular monoatomic cation homeostasis"/>
    <property type="evidence" value="ECO:0007669"/>
    <property type="project" value="TreeGrafter"/>
</dbReference>
<organism evidence="9 10">
    <name type="scientific">Acanthaster planci</name>
    <name type="common">Crown-of-thorns starfish</name>
    <dbReference type="NCBI Taxonomy" id="133434"/>
    <lineage>
        <taxon>Eukaryota</taxon>
        <taxon>Metazoa</taxon>
        <taxon>Echinodermata</taxon>
        <taxon>Eleutherozoa</taxon>
        <taxon>Asterozoa</taxon>
        <taxon>Asteroidea</taxon>
        <taxon>Valvatacea</taxon>
        <taxon>Valvatida</taxon>
        <taxon>Acanthasteridae</taxon>
        <taxon>Acanthaster</taxon>
    </lineage>
</organism>
<accession>A0A8B7YS66</accession>
<keyword evidence="9" id="KW-1185">Reference proteome</keyword>
<evidence type="ECO:0000256" key="8">
    <source>
        <dbReference type="SAM" id="SignalP"/>
    </source>
</evidence>
<dbReference type="Proteomes" id="UP000694845">
    <property type="component" value="Unplaced"/>
</dbReference>
<dbReference type="GeneID" id="110981189"/>
<dbReference type="InterPro" id="IPR050799">
    <property type="entry name" value="ZIP_Transporter"/>
</dbReference>
<feature type="transmembrane region" description="Helical" evidence="7">
    <location>
        <begin position="411"/>
        <end position="434"/>
    </location>
</feature>
<evidence type="ECO:0000256" key="1">
    <source>
        <dbReference type="ARBA" id="ARBA00004141"/>
    </source>
</evidence>
<name>A0A8B7YS66_ACAPL</name>
<evidence type="ECO:0000256" key="5">
    <source>
        <dbReference type="ARBA" id="ARBA00023136"/>
    </source>
</evidence>
<feature type="region of interest" description="Disordered" evidence="6">
    <location>
        <begin position="308"/>
        <end position="332"/>
    </location>
</feature>
<dbReference type="GO" id="GO:0005886">
    <property type="term" value="C:plasma membrane"/>
    <property type="evidence" value="ECO:0007669"/>
    <property type="project" value="TreeGrafter"/>
</dbReference>
<feature type="chain" id="PRO_5034204522" evidence="8">
    <location>
        <begin position="28"/>
        <end position="508"/>
    </location>
</feature>
<keyword evidence="4 7" id="KW-1133">Transmembrane helix</keyword>
<dbReference type="OrthoDB" id="200954at2759"/>
<evidence type="ECO:0000313" key="10">
    <source>
        <dbReference type="RefSeq" id="XP_022094231.1"/>
    </source>
</evidence>
<comment type="subcellular location">
    <subcellularLocation>
        <location evidence="1">Membrane</location>
        <topology evidence="1">Multi-pass membrane protein</topology>
    </subcellularLocation>
</comment>
<protein>
    <submittedName>
        <fullName evidence="10">Zinc transporter ZIP14-like isoform X1</fullName>
    </submittedName>
</protein>
<evidence type="ECO:0000256" key="4">
    <source>
        <dbReference type="ARBA" id="ARBA00022989"/>
    </source>
</evidence>
<dbReference type="GO" id="GO:0071578">
    <property type="term" value="P:zinc ion import across plasma membrane"/>
    <property type="evidence" value="ECO:0007669"/>
    <property type="project" value="TreeGrafter"/>
</dbReference>
<feature type="compositionally biased region" description="Polar residues" evidence="6">
    <location>
        <begin position="313"/>
        <end position="325"/>
    </location>
</feature>
<proteinExistence type="inferred from homology"/>